<sequence>SSECVNCKDSFINQVILEDTSPLNPSGTQCVLQCGSSQQNLAKLVRSCCVGSVVQHTDAKYWDDVRCDIILLLNDLNGDDFQNILSFYKTDYMNLLQRWIKKYNNHDPEPLRRTKGDPNQSHFPSCRHREQSRMSSTLVRDLGKI</sequence>
<dbReference type="AlphaFoldDB" id="A0A0B7AY04"/>
<protein>
    <submittedName>
        <fullName evidence="2">Uncharacterized protein</fullName>
    </submittedName>
</protein>
<evidence type="ECO:0000256" key="1">
    <source>
        <dbReference type="SAM" id="MobiDB-lite"/>
    </source>
</evidence>
<proteinExistence type="predicted"/>
<reference evidence="2" key="1">
    <citation type="submission" date="2014-12" db="EMBL/GenBank/DDBJ databases">
        <title>Insight into the proteome of Arion vulgaris.</title>
        <authorList>
            <person name="Aradska J."/>
            <person name="Bulat T."/>
            <person name="Smidak R."/>
            <person name="Sarate P."/>
            <person name="Gangsoo J."/>
            <person name="Sialana F."/>
            <person name="Bilban M."/>
            <person name="Lubec G."/>
        </authorList>
    </citation>
    <scope>NUCLEOTIDE SEQUENCE</scope>
    <source>
        <tissue evidence="2">Skin</tissue>
    </source>
</reference>
<gene>
    <name evidence="2" type="primary">ORF148528</name>
</gene>
<name>A0A0B7AY04_9EUPU</name>
<feature type="compositionally biased region" description="Basic and acidic residues" evidence="1">
    <location>
        <begin position="107"/>
        <end position="116"/>
    </location>
</feature>
<evidence type="ECO:0000313" key="2">
    <source>
        <dbReference type="EMBL" id="CEK85502.1"/>
    </source>
</evidence>
<organism evidence="2">
    <name type="scientific">Arion vulgaris</name>
    <dbReference type="NCBI Taxonomy" id="1028688"/>
    <lineage>
        <taxon>Eukaryota</taxon>
        <taxon>Metazoa</taxon>
        <taxon>Spiralia</taxon>
        <taxon>Lophotrochozoa</taxon>
        <taxon>Mollusca</taxon>
        <taxon>Gastropoda</taxon>
        <taxon>Heterobranchia</taxon>
        <taxon>Euthyneura</taxon>
        <taxon>Panpulmonata</taxon>
        <taxon>Eupulmonata</taxon>
        <taxon>Stylommatophora</taxon>
        <taxon>Helicina</taxon>
        <taxon>Arionoidea</taxon>
        <taxon>Arionidae</taxon>
        <taxon>Arion</taxon>
    </lineage>
</organism>
<accession>A0A0B7AY04</accession>
<feature type="non-terminal residue" evidence="2">
    <location>
        <position position="1"/>
    </location>
</feature>
<feature type="region of interest" description="Disordered" evidence="1">
    <location>
        <begin position="107"/>
        <end position="145"/>
    </location>
</feature>
<dbReference type="EMBL" id="HACG01038637">
    <property type="protein sequence ID" value="CEK85502.1"/>
    <property type="molecule type" value="Transcribed_RNA"/>
</dbReference>